<dbReference type="EMBL" id="AP024714">
    <property type="protein sequence ID" value="BCX82689.1"/>
    <property type="molecule type" value="Genomic_DNA"/>
</dbReference>
<keyword evidence="8" id="KW-1185">Reference proteome</keyword>
<organism evidence="7 8">
    <name type="scientific">Methylomarinovum caldicuralii</name>
    <dbReference type="NCBI Taxonomy" id="438856"/>
    <lineage>
        <taxon>Bacteria</taxon>
        <taxon>Pseudomonadati</taxon>
        <taxon>Pseudomonadota</taxon>
        <taxon>Gammaproteobacteria</taxon>
        <taxon>Methylococcales</taxon>
        <taxon>Methylothermaceae</taxon>
        <taxon>Methylomarinovum</taxon>
    </lineage>
</organism>
<feature type="transmembrane region" description="Helical" evidence="6">
    <location>
        <begin position="45"/>
        <end position="66"/>
    </location>
</feature>
<sequence length="230" mass="24957">MDIQPIPGFTHPVSSLTHLIGAGVFALLAVPLWRRCGGCRLCRSTTAVFSFTVVLLLSMSGVYHLLATKGAAHEVFLRLDHAAIFALIAGSFTPLQPLFFRSGWGRWGVLVLVWTLAIAGIVLKVTFFNAIPEALGLSLYLGLGWLGLGSGIALGRRHGFRFIAPLVWGGLAYTLGAVADFARWPVLVPGVVGPHEVMHLGVLGGIGCFWWFFYSRLPQRQPERKPLVIG</sequence>
<evidence type="ECO:0000256" key="4">
    <source>
        <dbReference type="ARBA" id="ARBA00023136"/>
    </source>
</evidence>
<keyword evidence="5" id="KW-0479">Metal-binding</keyword>
<dbReference type="KEGG" id="mcau:MIT9_P2275"/>
<dbReference type="PANTHER" id="PTHR20855:SF3">
    <property type="entry name" value="LD03007P"/>
    <property type="match status" value="1"/>
</dbReference>
<keyword evidence="3 6" id="KW-1133">Transmembrane helix</keyword>
<evidence type="ECO:0000256" key="1">
    <source>
        <dbReference type="ARBA" id="ARBA00004141"/>
    </source>
</evidence>
<accession>A0AAU9C688</accession>
<dbReference type="PANTHER" id="PTHR20855">
    <property type="entry name" value="ADIPOR/PROGESTIN RECEPTOR-RELATED"/>
    <property type="match status" value="1"/>
</dbReference>
<dbReference type="GO" id="GO:0046872">
    <property type="term" value="F:metal ion binding"/>
    <property type="evidence" value="ECO:0007669"/>
    <property type="project" value="UniProtKB-KW"/>
</dbReference>
<evidence type="ECO:0000256" key="2">
    <source>
        <dbReference type="ARBA" id="ARBA00022692"/>
    </source>
</evidence>
<feature type="transmembrane region" description="Helical" evidence="6">
    <location>
        <begin position="81"/>
        <end position="100"/>
    </location>
</feature>
<feature type="binding site" evidence="5">
    <location>
        <position position="195"/>
    </location>
    <ligand>
        <name>Zn(2+)</name>
        <dbReference type="ChEBI" id="CHEBI:29105"/>
    </ligand>
</feature>
<dbReference type="AlphaFoldDB" id="A0AAU9C688"/>
<gene>
    <name evidence="7" type="ORF">MIT9_P2275</name>
</gene>
<evidence type="ECO:0000313" key="8">
    <source>
        <dbReference type="Proteomes" id="UP001321825"/>
    </source>
</evidence>
<dbReference type="InterPro" id="IPR004254">
    <property type="entry name" value="AdipoR/HlyIII-related"/>
</dbReference>
<keyword evidence="4 6" id="KW-0472">Membrane</keyword>
<reference evidence="8" key="1">
    <citation type="journal article" date="2024" name="Int. J. Syst. Evol. Microbiol.">
        <title>Methylomarinovum tepidoasis sp. nov., a moderately thermophilic methanotroph of the family Methylothermaceae isolated from a deep-sea hydrothermal field.</title>
        <authorList>
            <person name="Hirayama H."/>
            <person name="Takaki Y."/>
            <person name="Abe M."/>
            <person name="Miyazaki M."/>
            <person name="Uematsu K."/>
            <person name="Matsui Y."/>
            <person name="Takai K."/>
        </authorList>
    </citation>
    <scope>NUCLEOTIDE SEQUENCE [LARGE SCALE GENOMIC DNA]</scope>
    <source>
        <strain evidence="8">IT-9</strain>
    </source>
</reference>
<dbReference type="Proteomes" id="UP001321825">
    <property type="component" value="Chromosome"/>
</dbReference>
<evidence type="ECO:0000256" key="5">
    <source>
        <dbReference type="PIRSR" id="PIRSR604254-1"/>
    </source>
</evidence>
<protein>
    <submittedName>
        <fullName evidence="7">Hemolysin III</fullName>
    </submittedName>
</protein>
<dbReference type="GO" id="GO:0016020">
    <property type="term" value="C:membrane"/>
    <property type="evidence" value="ECO:0007669"/>
    <property type="project" value="UniProtKB-SubCell"/>
</dbReference>
<feature type="transmembrane region" description="Helical" evidence="6">
    <location>
        <begin position="197"/>
        <end position="214"/>
    </location>
</feature>
<feature type="transmembrane region" description="Helical" evidence="6">
    <location>
        <begin position="137"/>
        <end position="155"/>
    </location>
</feature>
<keyword evidence="2 6" id="KW-0812">Transmembrane</keyword>
<dbReference type="RefSeq" id="WP_317705079.1">
    <property type="nucleotide sequence ID" value="NZ_AP024714.1"/>
</dbReference>
<evidence type="ECO:0000256" key="3">
    <source>
        <dbReference type="ARBA" id="ARBA00022989"/>
    </source>
</evidence>
<feature type="transmembrane region" description="Helical" evidence="6">
    <location>
        <begin position="162"/>
        <end position="185"/>
    </location>
</feature>
<evidence type="ECO:0000313" key="7">
    <source>
        <dbReference type="EMBL" id="BCX82689.1"/>
    </source>
</evidence>
<evidence type="ECO:0000256" key="6">
    <source>
        <dbReference type="SAM" id="Phobius"/>
    </source>
</evidence>
<keyword evidence="5" id="KW-0862">Zinc</keyword>
<name>A0AAU9C688_9GAMM</name>
<feature type="transmembrane region" description="Helical" evidence="6">
    <location>
        <begin position="15"/>
        <end position="33"/>
    </location>
</feature>
<feature type="binding site" evidence="5">
    <location>
        <position position="64"/>
    </location>
    <ligand>
        <name>Zn(2+)</name>
        <dbReference type="ChEBI" id="CHEBI:29105"/>
    </ligand>
</feature>
<comment type="subcellular location">
    <subcellularLocation>
        <location evidence="1">Membrane</location>
        <topology evidence="1">Multi-pass membrane protein</topology>
    </subcellularLocation>
</comment>
<proteinExistence type="predicted"/>
<feature type="binding site" evidence="5">
    <location>
        <position position="199"/>
    </location>
    <ligand>
        <name>Zn(2+)</name>
        <dbReference type="ChEBI" id="CHEBI:29105"/>
    </ligand>
</feature>
<feature type="transmembrane region" description="Helical" evidence="6">
    <location>
        <begin position="107"/>
        <end position="131"/>
    </location>
</feature>
<dbReference type="Pfam" id="PF03006">
    <property type="entry name" value="HlyIII"/>
    <property type="match status" value="1"/>
</dbReference>